<comment type="caution">
    <text evidence="1">The sequence shown here is derived from an EMBL/GenBank/DDBJ whole genome shotgun (WGS) entry which is preliminary data.</text>
</comment>
<dbReference type="Proteomes" id="UP000035481">
    <property type="component" value="Unassembled WGS sequence"/>
</dbReference>
<dbReference type="EMBL" id="JPLA01000001">
    <property type="protein sequence ID" value="KLD66160.1"/>
    <property type="molecule type" value="Genomic_DNA"/>
</dbReference>
<organism evidence="1 2">
    <name type="scientific">Dyella japonica DSM 16301</name>
    <dbReference type="NCBI Taxonomy" id="1440762"/>
    <lineage>
        <taxon>Bacteria</taxon>
        <taxon>Pseudomonadati</taxon>
        <taxon>Pseudomonadota</taxon>
        <taxon>Gammaproteobacteria</taxon>
        <taxon>Lysobacterales</taxon>
        <taxon>Rhodanobacteraceae</taxon>
        <taxon>Dyella</taxon>
    </lineage>
</organism>
<sequence>MSCCSACGQHACACGCGEPARTPLPLYNRPGLHALSYRVGTYADFMATMQIDLSSAVLPALQGLRTRDPGDASMALLDAWAIGADVISFYQERIANEGYLRTATERCSVLQLGRLVDYRLRPGVSASVYLAYTLNSNSGPVTIPAGSKAQSVPAPGEQMQTFETAEALDASSDWNALLPRLSRPQDIRARAPASAATQSIPVSVISSMDQLWITGTDQHLKQGDRLLFLFGDLATGEQALRVVKTAEPQQASQLTKVTLQALDPATTAIIDAAGIALDGLAAYTSDPNYATWESAITWVRRMLLLGGDNRGSYHELVTHAIFGDDQPPPGPPPVATFTQAVNDAFGTHSPPPSPTYGTLINVLYQALKLPPQVQPVNSLRLPRSAAIALAPASDARPQLLLNFEARLVGSFYAGWAGVPQSAPSPALSGIYVLRTPACLFGYNAVVPTGLQANQNPATKKDLPYVPGPAPDWKPSTQHELADVLQLDNAYDSIEADSYVVIRKPSDDPGSLPVVARVRNVKVHPRTDYGMSGKTTALALANDTGTALWDISHDTDSSTLRGTQVYAQSEALNPADVPINDLVGNVVPANVPTDSATRLTLDGAIDGFKAGRWVIVQGQRADVPGANPVTAAELVMIAGVEQGASSQLPGDTVHSTLVFANKGLAYQYVRNTVSIYANVVHATNGETRNEVLGNGDGSVAMPSFALKQAPLTFVSAPTVDGVQSTLKVIVNGMQWHEVESLAGAAPADRSFVTSTDDGGKTSVIFGDGVHGARVPTGVENLVATYRNGIGTPGNVDAGQISLLATKPLGVKDVINPLAATGGADAETRDQARRNVPLAVLALDRLVSVTDYADFARTFGGIGKASAVKLGAQVWVTIAGAGDVPIDATSDVYGNLLQAMQRYGDPSLSVGLNVRELLALTLSAKIGLLADFTWDAVEPLVRARLLERFGFERRELAQSIYLSEIVACMQGVRGVAWVDVDAFGSLDEATILAGFGIDTADKGDNAAGVGFISSTMATSSSGNAAQTTGGVNSSVPVLGARYDANGVLKPAQLAYFLADVPDTLLLQETS</sequence>
<accession>A0A0G9H8R2</accession>
<evidence type="ECO:0000313" key="1">
    <source>
        <dbReference type="EMBL" id="KLD66160.1"/>
    </source>
</evidence>
<gene>
    <name evidence="1" type="ORF">Y882_00325</name>
</gene>
<dbReference type="PATRIC" id="fig|1440762.4.peg.61"/>
<protein>
    <submittedName>
        <fullName evidence="1">Uncharacterized protein</fullName>
    </submittedName>
</protein>
<reference evidence="1 2" key="1">
    <citation type="journal article" date="2015" name="Antonie Van Leeuwenhoek">
        <title>A phylogenomic and molecular marker based taxonomic framework for the order Xanthomonadales: proposal to transfer the families Algiphilaceae and Solimonadaceae to the order Nevskiales ord. nov. and to create a new family within the order Xanthomonadales, the family Rhodanobacteraceae fam. nov., containing the genus Rhodanobacter and its closest relatives.</title>
        <authorList>
            <person name="Naushad S."/>
            <person name="Adeolu M."/>
            <person name="Wong S."/>
            <person name="Sohail M."/>
            <person name="Schellhorn H.E."/>
            <person name="Gupta R.S."/>
        </authorList>
    </citation>
    <scope>NUCLEOTIDE SEQUENCE [LARGE SCALE GENOMIC DNA]</scope>
    <source>
        <strain evidence="1 2">DSM 16301</strain>
    </source>
</reference>
<proteinExistence type="predicted"/>
<dbReference type="NCBIfam" id="TIGR02243">
    <property type="entry name" value="putative baseplate assembly protein"/>
    <property type="match status" value="1"/>
</dbReference>
<dbReference type="InterPro" id="IPR011749">
    <property type="entry name" value="CHP02243"/>
</dbReference>
<dbReference type="STRING" id="1440762.Y882_00325"/>
<dbReference type="RefSeq" id="WP_046969865.1">
    <property type="nucleotide sequence ID" value="NZ_JPLA01000001.1"/>
</dbReference>
<dbReference type="AlphaFoldDB" id="A0A0G9H8R2"/>
<evidence type="ECO:0000313" key="2">
    <source>
        <dbReference type="Proteomes" id="UP000035481"/>
    </source>
</evidence>
<name>A0A0G9H8R2_9GAMM</name>
<dbReference type="OrthoDB" id="266253at2"/>